<gene>
    <name evidence="2" type="ORF">EKN56_04725</name>
    <name evidence="3" type="ORF">EKN56_06370</name>
</gene>
<dbReference type="Proteomes" id="UP000293154">
    <property type="component" value="Chromosome"/>
</dbReference>
<evidence type="ECO:0000313" key="4">
    <source>
        <dbReference type="Proteomes" id="UP000293154"/>
    </source>
</evidence>
<dbReference type="InterPro" id="IPR006528">
    <property type="entry name" value="Phage_head_morphogenesis_dom"/>
</dbReference>
<evidence type="ECO:0000259" key="1">
    <source>
        <dbReference type="Pfam" id="PF04233"/>
    </source>
</evidence>
<dbReference type="Pfam" id="PF04233">
    <property type="entry name" value="Phage_Mu_F"/>
    <property type="match status" value="1"/>
</dbReference>
<proteinExistence type="predicted"/>
<evidence type="ECO:0000313" key="2">
    <source>
        <dbReference type="EMBL" id="QBH95765.1"/>
    </source>
</evidence>
<protein>
    <recommendedName>
        <fullName evidence="1">Phage head morphogenesis domain-containing protein</fullName>
    </recommendedName>
</protein>
<dbReference type="EMBL" id="CP034752">
    <property type="protein sequence ID" value="QBH95765.1"/>
    <property type="molecule type" value="Genomic_DNA"/>
</dbReference>
<dbReference type="KEGG" id="prag:EKN56_04725"/>
<accession>A0A411WHQ2</accession>
<dbReference type="AlphaFoldDB" id="A0A411WHQ2"/>
<keyword evidence="4" id="KW-1185">Reference proteome</keyword>
<organism evidence="2 4">
    <name type="scientific">Limnobaculum zhutongyuii</name>
    <dbReference type="NCBI Taxonomy" id="2498113"/>
    <lineage>
        <taxon>Bacteria</taxon>
        <taxon>Pseudomonadati</taxon>
        <taxon>Pseudomonadota</taxon>
        <taxon>Gammaproteobacteria</taxon>
        <taxon>Enterobacterales</taxon>
        <taxon>Budviciaceae</taxon>
        <taxon>Limnobaculum</taxon>
    </lineage>
</organism>
<dbReference type="EMBL" id="CP034752">
    <property type="protein sequence ID" value="QBH96054.1"/>
    <property type="molecule type" value="Genomic_DNA"/>
</dbReference>
<name>A0A411WHQ2_9GAMM</name>
<evidence type="ECO:0000313" key="3">
    <source>
        <dbReference type="EMBL" id="QBH96054.1"/>
    </source>
</evidence>
<feature type="domain" description="Phage head morphogenesis" evidence="1">
    <location>
        <begin position="55"/>
        <end position="177"/>
    </location>
</feature>
<dbReference type="KEGG" id="prag:EKN56_06370"/>
<reference evidence="2 4" key="1">
    <citation type="submission" date="2019-03" db="EMBL/GenBank/DDBJ databases">
        <title>Pragia sp. nov. isolated from the gut tract of Carduelis flavirostris.</title>
        <authorList>
            <person name="Ge Y."/>
        </authorList>
    </citation>
    <scope>NUCLEOTIDE SEQUENCE [LARGE SCALE GENOMIC DNA]</scope>
    <source>
        <strain evidence="2 4">CF-458</strain>
    </source>
</reference>
<dbReference type="OrthoDB" id="9813502at2"/>
<dbReference type="RefSeq" id="WP_130590752.1">
    <property type="nucleotide sequence ID" value="NZ_CP034752.1"/>
</dbReference>
<sequence length="367" mass="41617">MAVKGVFGQKFNQQSDYFKQKLAIPSERWDDISREQHDHGFIVAGAMKADLVNDLKKAMQSVIDEGKSIQWFRQNFDQVVEKQGWKGWTGEGSKAGKAWRTEVIYTQNLKSSHAAGRYAQLTDPDVLAERPYWRYLHRSVINPREEHAKWHNLVLPADDPFWDEHYPPNGFGCNCIVESCSERDLKKLGKTGPDTAPARKTQLYTDTNTGEQRLVPEGVMPGFDYTPGKSATQNALAANKQKLNTLDSAIARKNVEKLINSDVFLSFYNGRLKGEWPVAVMNSKQMVEMAVKSPVLTLSRQSIMKLRTQYPDLSPSDFRQLQTQLDNAQWQQNSQGERQTVVNISGKSWNVRAKPTASGTYIEMDQA</sequence>